<sequence>LHDTVHSKCLHILYFDNVPILYQYVSTNQNLHRLPLLVVVLVET</sequence>
<proteinExistence type="predicted"/>
<accession>A0A0R3R9G5</accession>
<dbReference type="AlphaFoldDB" id="A0A0R3R9G5"/>
<evidence type="ECO:0000313" key="1">
    <source>
        <dbReference type="WBParaSite" id="BTMF_0001667801-mRNA-1"/>
    </source>
</evidence>
<dbReference type="WBParaSite" id="BTMF_0001667801-mRNA-1">
    <property type="protein sequence ID" value="BTMF_0001667801-mRNA-1"/>
    <property type="gene ID" value="BTMF_0001667801"/>
</dbReference>
<reference evidence="1" key="1">
    <citation type="submission" date="2017-02" db="UniProtKB">
        <authorList>
            <consortium name="WormBaseParasite"/>
        </authorList>
    </citation>
    <scope>IDENTIFICATION</scope>
</reference>
<protein>
    <submittedName>
        <fullName evidence="1">Ovule protein</fullName>
    </submittedName>
</protein>
<name>A0A0R3R9G5_9BILA</name>
<organism evidence="1">
    <name type="scientific">Brugia timori</name>
    <dbReference type="NCBI Taxonomy" id="42155"/>
    <lineage>
        <taxon>Eukaryota</taxon>
        <taxon>Metazoa</taxon>
        <taxon>Ecdysozoa</taxon>
        <taxon>Nematoda</taxon>
        <taxon>Chromadorea</taxon>
        <taxon>Rhabditida</taxon>
        <taxon>Spirurina</taxon>
        <taxon>Spiruromorpha</taxon>
        <taxon>Filarioidea</taxon>
        <taxon>Onchocercidae</taxon>
        <taxon>Brugia</taxon>
    </lineage>
</organism>